<feature type="transmembrane region" description="Helical" evidence="1">
    <location>
        <begin position="35"/>
        <end position="56"/>
    </location>
</feature>
<dbReference type="NCBIfam" id="NF033611">
    <property type="entry name" value="SAVED"/>
    <property type="match status" value="1"/>
</dbReference>
<accession>A0ABT2EM44</accession>
<keyword evidence="1" id="KW-0472">Membrane</keyword>
<keyword evidence="1" id="KW-0812">Transmembrane</keyword>
<evidence type="ECO:0000259" key="2">
    <source>
        <dbReference type="Pfam" id="PF18145"/>
    </source>
</evidence>
<protein>
    <recommendedName>
        <fullName evidence="2">SMODS-associated and fused to various effectors domain-containing protein</fullName>
    </recommendedName>
</protein>
<reference evidence="3 4" key="1">
    <citation type="submission" date="2022-08" db="EMBL/GenBank/DDBJ databases">
        <title>Bacterial and archaeal communities from various locations to study Microbial Dark Matter (Phase II).</title>
        <authorList>
            <person name="Stepanauskas R."/>
        </authorList>
    </citation>
    <scope>NUCLEOTIDE SEQUENCE [LARGE SCALE GENOMIC DNA]</scope>
    <source>
        <strain evidence="3 4">PD1</strain>
    </source>
</reference>
<dbReference type="Proteomes" id="UP001204798">
    <property type="component" value="Unassembled WGS sequence"/>
</dbReference>
<organism evidence="3 4">
    <name type="scientific">Candidatus Fervidibacter sacchari</name>
    <dbReference type="NCBI Taxonomy" id="1448929"/>
    <lineage>
        <taxon>Bacteria</taxon>
        <taxon>Candidatus Fervidibacterota</taxon>
        <taxon>Candidatus Fervidibacter</taxon>
    </lineage>
</organism>
<gene>
    <name evidence="3" type="ORF">M2350_001144</name>
</gene>
<name>A0ABT2EM44_9BACT</name>
<keyword evidence="1" id="KW-1133">Transmembrane helix</keyword>
<feature type="transmembrane region" description="Helical" evidence="1">
    <location>
        <begin position="12"/>
        <end position="29"/>
    </location>
</feature>
<evidence type="ECO:0000313" key="4">
    <source>
        <dbReference type="Proteomes" id="UP001204798"/>
    </source>
</evidence>
<dbReference type="InterPro" id="IPR040836">
    <property type="entry name" value="SAVED"/>
</dbReference>
<comment type="caution">
    <text evidence="3">The sequence shown here is derived from an EMBL/GenBank/DDBJ whole genome shotgun (WGS) entry which is preliminary data.</text>
</comment>
<dbReference type="RefSeq" id="WP_259094779.1">
    <property type="nucleotide sequence ID" value="NZ_CP130454.1"/>
</dbReference>
<proteinExistence type="predicted"/>
<dbReference type="EMBL" id="JANUCP010000002">
    <property type="protein sequence ID" value="MCS3918744.1"/>
    <property type="molecule type" value="Genomic_DNA"/>
</dbReference>
<sequence>MHKLRRFLVEREVLLGLVIFGVLVMFADFCSDMDWHFTAAVLRFLGILALFTLLGLDLWFRFRGRPIDVPLMFTTLQDRNAARSEWERFLTASRLRPPVKLIEQISSVREEDLLIRLDQDPKSSPNPEDWRRAWQELIREWEKEVDRQLKRDLLAEERFCYHILPHVWLPLSFALGASVGLRRPIVLYHRQEGRFFKVLDLSEPRRLFHEPDEATEPPKRVPEDWASLTEGEKLILHLGITDRHSFPEFSAHPDFQNAANAALVYPFALDPKWNWLGYVQWLYREAKELLGKYQQVDLCIASPSAIAFALGMAFSRTPKITVCDYQDGKYVPVFSLSEIEKRLPFD</sequence>
<dbReference type="Pfam" id="PF18145">
    <property type="entry name" value="SAVED"/>
    <property type="match status" value="1"/>
</dbReference>
<keyword evidence="4" id="KW-1185">Reference proteome</keyword>
<evidence type="ECO:0000313" key="3">
    <source>
        <dbReference type="EMBL" id="MCS3918744.1"/>
    </source>
</evidence>
<feature type="domain" description="SMODS-associated and fused to various effectors" evidence="2">
    <location>
        <begin position="283"/>
        <end position="336"/>
    </location>
</feature>
<evidence type="ECO:0000256" key="1">
    <source>
        <dbReference type="SAM" id="Phobius"/>
    </source>
</evidence>